<proteinExistence type="predicted"/>
<protein>
    <submittedName>
        <fullName evidence="2">Pyridoxamine 5'-phosphate oxidase family protein</fullName>
    </submittedName>
</protein>
<evidence type="ECO:0000259" key="1">
    <source>
        <dbReference type="Pfam" id="PF01243"/>
    </source>
</evidence>
<dbReference type="Pfam" id="PF01243">
    <property type="entry name" value="PNPOx_N"/>
    <property type="match status" value="1"/>
</dbReference>
<dbReference type="Gene3D" id="2.30.110.10">
    <property type="entry name" value="Electron Transport, Fmn-binding Protein, Chain A"/>
    <property type="match status" value="1"/>
</dbReference>
<dbReference type="Proteomes" id="UP001560267">
    <property type="component" value="Unassembled WGS sequence"/>
</dbReference>
<name>A0ABV3Y094_9ACTN</name>
<dbReference type="EMBL" id="JBFSHR010000008">
    <property type="protein sequence ID" value="MEX6428976.1"/>
    <property type="molecule type" value="Genomic_DNA"/>
</dbReference>
<dbReference type="SUPFAM" id="SSF50475">
    <property type="entry name" value="FMN-binding split barrel"/>
    <property type="match status" value="1"/>
</dbReference>
<evidence type="ECO:0000313" key="2">
    <source>
        <dbReference type="EMBL" id="MEX6428976.1"/>
    </source>
</evidence>
<dbReference type="PANTHER" id="PTHR39336">
    <property type="entry name" value="PYRIDOXAMINE PHOSPHATE OXIDASE FAMILY PROTEIN (AFU_ORTHOLOGUE AFUA_6G11440)"/>
    <property type="match status" value="1"/>
</dbReference>
<reference evidence="2 3" key="1">
    <citation type="submission" date="2024-07" db="EMBL/GenBank/DDBJ databases">
        <title>Draft Genome Sequence of Ferrimicrobium acidiphilum Strain YE2023, Isolated from a Pulp of Bioleach Reactor.</title>
        <authorList>
            <person name="Elkina Y.A."/>
            <person name="Bulaeva A.G."/>
            <person name="Beletsky A.V."/>
            <person name="Mardanov A.V."/>
        </authorList>
    </citation>
    <scope>NUCLEOTIDE SEQUENCE [LARGE SCALE GENOMIC DNA]</scope>
    <source>
        <strain evidence="2 3">YE2023</strain>
    </source>
</reference>
<gene>
    <name evidence="2" type="ORF">AB6A68_03890</name>
</gene>
<organism evidence="2 3">
    <name type="scientific">Ferrimicrobium acidiphilum</name>
    <dbReference type="NCBI Taxonomy" id="121039"/>
    <lineage>
        <taxon>Bacteria</taxon>
        <taxon>Bacillati</taxon>
        <taxon>Actinomycetota</taxon>
        <taxon>Acidimicrobiia</taxon>
        <taxon>Acidimicrobiales</taxon>
        <taxon>Acidimicrobiaceae</taxon>
        <taxon>Ferrimicrobium</taxon>
    </lineage>
</organism>
<keyword evidence="3" id="KW-1185">Reference proteome</keyword>
<feature type="domain" description="Pyridoxamine 5'-phosphate oxidase N-terminal" evidence="1">
    <location>
        <begin position="11"/>
        <end position="128"/>
    </location>
</feature>
<dbReference type="InterPro" id="IPR011576">
    <property type="entry name" value="Pyridox_Oxase_N"/>
</dbReference>
<dbReference type="PANTHER" id="PTHR39336:SF1">
    <property type="entry name" value="PYRIDOXAMINE PHOSPHATE OXIDASE FAMILY PROTEIN (AFU_ORTHOLOGUE AFUA_6G11440)"/>
    <property type="match status" value="1"/>
</dbReference>
<dbReference type="InterPro" id="IPR012349">
    <property type="entry name" value="Split_barrel_FMN-bd"/>
</dbReference>
<evidence type="ECO:0000313" key="3">
    <source>
        <dbReference type="Proteomes" id="UP001560267"/>
    </source>
</evidence>
<sequence length="178" mass="19634">MHAELTKDDIDFIHAQEVFFVATAPLSEHGHINCSPKGLRDTLYVPDLHHIAYLDLTGSGSETIAHLRENGRVTLMFCSFSGVPKTLRIYGSGQPLLPGGSRFESLITKFPQRGGARAIILITVKGIASSCGYGVPMAPQMRERDRLENWIAAKGEEGLRNYRKRFNARSIDGLPSIP</sequence>
<accession>A0ABV3Y094</accession>
<comment type="caution">
    <text evidence="2">The sequence shown here is derived from an EMBL/GenBank/DDBJ whole genome shotgun (WGS) entry which is preliminary data.</text>
</comment>